<evidence type="ECO:0000313" key="1">
    <source>
        <dbReference type="EMBL" id="KAH9327933.1"/>
    </source>
</evidence>
<protein>
    <submittedName>
        <fullName evidence="1">Uncharacterized protein</fullName>
    </submittedName>
</protein>
<accession>A0AA38LKA3</accession>
<dbReference type="Proteomes" id="UP000824469">
    <property type="component" value="Unassembled WGS sequence"/>
</dbReference>
<dbReference type="EMBL" id="JAHRHJ020000001">
    <property type="protein sequence ID" value="KAH9327933.1"/>
    <property type="molecule type" value="Genomic_DNA"/>
</dbReference>
<proteinExistence type="predicted"/>
<comment type="caution">
    <text evidence="1">The sequence shown here is derived from an EMBL/GenBank/DDBJ whole genome shotgun (WGS) entry which is preliminary data.</text>
</comment>
<evidence type="ECO:0000313" key="2">
    <source>
        <dbReference type="Proteomes" id="UP000824469"/>
    </source>
</evidence>
<gene>
    <name evidence="1" type="ORF">KI387_000041</name>
</gene>
<organism evidence="1 2">
    <name type="scientific">Taxus chinensis</name>
    <name type="common">Chinese yew</name>
    <name type="synonym">Taxus wallichiana var. chinensis</name>
    <dbReference type="NCBI Taxonomy" id="29808"/>
    <lineage>
        <taxon>Eukaryota</taxon>
        <taxon>Viridiplantae</taxon>
        <taxon>Streptophyta</taxon>
        <taxon>Embryophyta</taxon>
        <taxon>Tracheophyta</taxon>
        <taxon>Spermatophyta</taxon>
        <taxon>Pinopsida</taxon>
        <taxon>Pinidae</taxon>
        <taxon>Conifers II</taxon>
        <taxon>Cupressales</taxon>
        <taxon>Taxaceae</taxon>
        <taxon>Taxus</taxon>
    </lineage>
</organism>
<keyword evidence="2" id="KW-1185">Reference proteome</keyword>
<dbReference type="AlphaFoldDB" id="A0AA38LKA3"/>
<name>A0AA38LKA3_TAXCH</name>
<sequence length="167" mass="18291">MPAKVAHALGLTLTRTYGSCYSMESKEVPLVGRIKDAQVAFVALPEKRVLATILVAYIPLSYGMLLSRNFCKDVGGEIQMDWSHALVPVNGQMKKLLPEKQSEYIVQKTDDPKAQILYEDMGHGNYMIMSPDEIQLPKLSPKDSNGVWILEFDGSCSSVGSGAGVLL</sequence>
<feature type="non-terminal residue" evidence="1">
    <location>
        <position position="167"/>
    </location>
</feature>
<reference evidence="1 2" key="1">
    <citation type="journal article" date="2021" name="Nat. Plants">
        <title>The Taxus genome provides insights into paclitaxel biosynthesis.</title>
        <authorList>
            <person name="Xiong X."/>
            <person name="Gou J."/>
            <person name="Liao Q."/>
            <person name="Li Y."/>
            <person name="Zhou Q."/>
            <person name="Bi G."/>
            <person name="Li C."/>
            <person name="Du R."/>
            <person name="Wang X."/>
            <person name="Sun T."/>
            <person name="Guo L."/>
            <person name="Liang H."/>
            <person name="Lu P."/>
            <person name="Wu Y."/>
            <person name="Zhang Z."/>
            <person name="Ro D.K."/>
            <person name="Shang Y."/>
            <person name="Huang S."/>
            <person name="Yan J."/>
        </authorList>
    </citation>
    <scope>NUCLEOTIDE SEQUENCE [LARGE SCALE GENOMIC DNA]</scope>
    <source>
        <strain evidence="1">Ta-2019</strain>
    </source>
</reference>